<feature type="compositionally biased region" description="Polar residues" evidence="1">
    <location>
        <begin position="185"/>
        <end position="194"/>
    </location>
</feature>
<evidence type="ECO:0000256" key="1">
    <source>
        <dbReference type="SAM" id="MobiDB-lite"/>
    </source>
</evidence>
<feature type="compositionally biased region" description="Low complexity" evidence="1">
    <location>
        <begin position="172"/>
        <end position="184"/>
    </location>
</feature>
<name>A0A9D5BC73_PEA</name>
<feature type="region of interest" description="Disordered" evidence="1">
    <location>
        <begin position="106"/>
        <end position="194"/>
    </location>
</feature>
<gene>
    <name evidence="2" type="ORF">KIW84_023795</name>
</gene>
<feature type="compositionally biased region" description="Basic and acidic residues" evidence="1">
    <location>
        <begin position="106"/>
        <end position="119"/>
    </location>
</feature>
<sequence>MDPPPPKPVASSRPPRPPRKNNAPPSHVSQRQPQESSPGIQESQLLSWFEEIFPGQDLPPCLQPETNNVPPGDYSLQRVQSLPRSNPVPWRKSRERLLLRELYPHLDSHCTDLVSRPREGLQPPRPPRRRPQPQVIAFPSLDSPPQSPPQSQQEIALAPPSPLKRESQEVHPSFSIASPSPSSSMHTESTAKTV</sequence>
<dbReference type="Gramene" id="Psat02G0379500-T1">
    <property type="protein sequence ID" value="KAI5437811.1"/>
    <property type="gene ID" value="KIW84_023795"/>
</dbReference>
<evidence type="ECO:0000313" key="2">
    <source>
        <dbReference type="EMBL" id="KAI5437811.1"/>
    </source>
</evidence>
<organism evidence="2 3">
    <name type="scientific">Pisum sativum</name>
    <name type="common">Garden pea</name>
    <name type="synonym">Lathyrus oleraceus</name>
    <dbReference type="NCBI Taxonomy" id="3888"/>
    <lineage>
        <taxon>Eukaryota</taxon>
        <taxon>Viridiplantae</taxon>
        <taxon>Streptophyta</taxon>
        <taxon>Embryophyta</taxon>
        <taxon>Tracheophyta</taxon>
        <taxon>Spermatophyta</taxon>
        <taxon>Magnoliopsida</taxon>
        <taxon>eudicotyledons</taxon>
        <taxon>Gunneridae</taxon>
        <taxon>Pentapetalae</taxon>
        <taxon>rosids</taxon>
        <taxon>fabids</taxon>
        <taxon>Fabales</taxon>
        <taxon>Fabaceae</taxon>
        <taxon>Papilionoideae</taxon>
        <taxon>50 kb inversion clade</taxon>
        <taxon>NPAAA clade</taxon>
        <taxon>Hologalegina</taxon>
        <taxon>IRL clade</taxon>
        <taxon>Fabeae</taxon>
        <taxon>Lathyrus</taxon>
    </lineage>
</organism>
<reference evidence="2 3" key="1">
    <citation type="journal article" date="2022" name="Nat. Genet.">
        <title>Improved pea reference genome and pan-genome highlight genomic features and evolutionary characteristics.</title>
        <authorList>
            <person name="Yang T."/>
            <person name="Liu R."/>
            <person name="Luo Y."/>
            <person name="Hu S."/>
            <person name="Wang D."/>
            <person name="Wang C."/>
            <person name="Pandey M.K."/>
            <person name="Ge S."/>
            <person name="Xu Q."/>
            <person name="Li N."/>
            <person name="Li G."/>
            <person name="Huang Y."/>
            <person name="Saxena R.K."/>
            <person name="Ji Y."/>
            <person name="Li M."/>
            <person name="Yan X."/>
            <person name="He Y."/>
            <person name="Liu Y."/>
            <person name="Wang X."/>
            <person name="Xiang C."/>
            <person name="Varshney R.K."/>
            <person name="Ding H."/>
            <person name="Gao S."/>
            <person name="Zong X."/>
        </authorList>
    </citation>
    <scope>NUCLEOTIDE SEQUENCE [LARGE SCALE GENOMIC DNA]</scope>
    <source>
        <strain evidence="2 3">cv. Zhongwan 6</strain>
    </source>
</reference>
<dbReference type="Gramene" id="Psat2g129280.1">
    <property type="protein sequence ID" value="Psat2g129280.1.cds1"/>
    <property type="gene ID" value="Psat2g129280"/>
</dbReference>
<proteinExistence type="predicted"/>
<keyword evidence="3" id="KW-1185">Reference proteome</keyword>
<feature type="region of interest" description="Disordered" evidence="1">
    <location>
        <begin position="1"/>
        <end position="44"/>
    </location>
</feature>
<dbReference type="AlphaFoldDB" id="A0A9D5BC73"/>
<dbReference type="EMBL" id="JAMSHJ010000002">
    <property type="protein sequence ID" value="KAI5437811.1"/>
    <property type="molecule type" value="Genomic_DNA"/>
</dbReference>
<accession>A0A9D5BC73</accession>
<evidence type="ECO:0000313" key="3">
    <source>
        <dbReference type="Proteomes" id="UP001058974"/>
    </source>
</evidence>
<feature type="region of interest" description="Disordered" evidence="1">
    <location>
        <begin position="56"/>
        <end position="93"/>
    </location>
</feature>
<feature type="compositionally biased region" description="Polar residues" evidence="1">
    <location>
        <begin position="27"/>
        <end position="44"/>
    </location>
</feature>
<comment type="caution">
    <text evidence="2">The sequence shown here is derived from an EMBL/GenBank/DDBJ whole genome shotgun (WGS) entry which is preliminary data.</text>
</comment>
<dbReference type="Proteomes" id="UP001058974">
    <property type="component" value="Chromosome 2"/>
</dbReference>
<protein>
    <submittedName>
        <fullName evidence="2">Uncharacterized protein</fullName>
    </submittedName>
</protein>